<organism evidence="2">
    <name type="scientific">uncultured Caudovirales phage</name>
    <dbReference type="NCBI Taxonomy" id="2100421"/>
    <lineage>
        <taxon>Viruses</taxon>
        <taxon>Duplodnaviria</taxon>
        <taxon>Heunggongvirae</taxon>
        <taxon>Uroviricota</taxon>
        <taxon>Caudoviricetes</taxon>
        <taxon>Peduoviridae</taxon>
        <taxon>Maltschvirus</taxon>
        <taxon>Maltschvirus maltsch</taxon>
    </lineage>
</organism>
<proteinExistence type="predicted"/>
<reference evidence="2" key="1">
    <citation type="submission" date="2020-04" db="EMBL/GenBank/DDBJ databases">
        <authorList>
            <person name="Chiriac C."/>
            <person name="Salcher M."/>
            <person name="Ghai R."/>
            <person name="Kavagutti S V."/>
        </authorList>
    </citation>
    <scope>NUCLEOTIDE SEQUENCE</scope>
</reference>
<protein>
    <submittedName>
        <fullName evidence="2">Uncharacterized protein</fullName>
    </submittedName>
</protein>
<evidence type="ECO:0000313" key="2">
    <source>
        <dbReference type="EMBL" id="CAB4124101.1"/>
    </source>
</evidence>
<keyword evidence="1" id="KW-0175">Coiled coil</keyword>
<dbReference type="EMBL" id="LR796177">
    <property type="protein sequence ID" value="CAB4124101.1"/>
    <property type="molecule type" value="Genomic_DNA"/>
</dbReference>
<gene>
    <name evidence="2" type="ORF">UFOVP51_19</name>
</gene>
<evidence type="ECO:0000256" key="1">
    <source>
        <dbReference type="SAM" id="Coils"/>
    </source>
</evidence>
<feature type="coiled-coil region" evidence="1">
    <location>
        <begin position="6"/>
        <end position="33"/>
    </location>
</feature>
<sequence>MEFMSKALLRQHAEKAIREREEQEKAITKKIQESSPMIQPQVSSIPPKPMVLTQTIVLPNNNASDIVKAKLKAEQLRLENERIAKEKEALERENAALKLRYELALKEAQEKAVQEQAKQDIEGQLEKEIAVEKNEQLVRKISQKNDLLKEELARLRKGNEEKKASSEVLTQVLDVEETAKAENLVAAPPVYEEEHALVATSPSDDVIVAGNNDDLDITSNNCSIS</sequence>
<name>A0A6J5KQC4_9CAUD</name>
<accession>A0A6J5KQC4</accession>
<feature type="coiled-coil region" evidence="1">
    <location>
        <begin position="66"/>
        <end position="165"/>
    </location>
</feature>